<feature type="compositionally biased region" description="Low complexity" evidence="1">
    <location>
        <begin position="42"/>
        <end position="81"/>
    </location>
</feature>
<gene>
    <name evidence="2" type="ORF">EHS24_000960</name>
</gene>
<dbReference type="GeneID" id="39585503"/>
<reference evidence="2 3" key="1">
    <citation type="submission" date="2018-11" db="EMBL/GenBank/DDBJ databases">
        <title>Genome sequence of Apiotrichum porosum DSM 27194.</title>
        <authorList>
            <person name="Aliyu H."/>
            <person name="Gorte O."/>
            <person name="Ochsenreither K."/>
        </authorList>
    </citation>
    <scope>NUCLEOTIDE SEQUENCE [LARGE SCALE GENOMIC DNA]</scope>
    <source>
        <strain evidence="2 3">DSM 27194</strain>
    </source>
</reference>
<accession>A0A427YBG6</accession>
<dbReference type="RefSeq" id="XP_028480623.1">
    <property type="nucleotide sequence ID" value="XM_028616766.1"/>
</dbReference>
<feature type="region of interest" description="Disordered" evidence="1">
    <location>
        <begin position="1"/>
        <end position="22"/>
    </location>
</feature>
<keyword evidence="3" id="KW-1185">Reference proteome</keyword>
<protein>
    <submittedName>
        <fullName evidence="2">Uncharacterized protein</fullName>
    </submittedName>
</protein>
<dbReference type="AlphaFoldDB" id="A0A427YBG6"/>
<evidence type="ECO:0000313" key="3">
    <source>
        <dbReference type="Proteomes" id="UP000279236"/>
    </source>
</evidence>
<feature type="region of interest" description="Disordered" evidence="1">
    <location>
        <begin position="38"/>
        <end position="91"/>
    </location>
</feature>
<name>A0A427YBG6_9TREE</name>
<dbReference type="EMBL" id="RSCE01000001">
    <property type="protein sequence ID" value="RSH88415.1"/>
    <property type="molecule type" value="Genomic_DNA"/>
</dbReference>
<organism evidence="2 3">
    <name type="scientific">Apiotrichum porosum</name>
    <dbReference type="NCBI Taxonomy" id="105984"/>
    <lineage>
        <taxon>Eukaryota</taxon>
        <taxon>Fungi</taxon>
        <taxon>Dikarya</taxon>
        <taxon>Basidiomycota</taxon>
        <taxon>Agaricomycotina</taxon>
        <taxon>Tremellomycetes</taxon>
        <taxon>Trichosporonales</taxon>
        <taxon>Trichosporonaceae</taxon>
        <taxon>Apiotrichum</taxon>
    </lineage>
</organism>
<sequence length="91" mass="9332">MSLQRKGAWNKWNLPPPSAGRSHDAHIAILAKGVENGKVLHSDGSGTKTTSESTGATATDSGKVTALPVATTPTTTKTSAKAKLHTPEISA</sequence>
<evidence type="ECO:0000256" key="1">
    <source>
        <dbReference type="SAM" id="MobiDB-lite"/>
    </source>
</evidence>
<evidence type="ECO:0000313" key="2">
    <source>
        <dbReference type="EMBL" id="RSH88415.1"/>
    </source>
</evidence>
<dbReference type="Proteomes" id="UP000279236">
    <property type="component" value="Unassembled WGS sequence"/>
</dbReference>
<proteinExistence type="predicted"/>
<comment type="caution">
    <text evidence="2">The sequence shown here is derived from an EMBL/GenBank/DDBJ whole genome shotgun (WGS) entry which is preliminary data.</text>
</comment>